<keyword evidence="10" id="KW-0472">Membrane</keyword>
<dbReference type="Pfam" id="PF17830">
    <property type="entry name" value="STI1-HOP_DP"/>
    <property type="match status" value="1"/>
</dbReference>
<name>A0A4U6TP80_SETVI</name>
<protein>
    <recommendedName>
        <fullName evidence="13">Protein TIC 40, chloroplastic</fullName>
    </recommendedName>
    <alternativeName>
        <fullName evidence="14">Translocon at the inner envelope membrane of chloroplasts 40</fullName>
    </alternativeName>
</protein>
<sequence>MESLVLASSCSASPRLPVLSAAARFRGLPGAAPPTAASTGGAARGGARRPRLLVAAVAPRGSRNAFEGLRAKGFASVSSSTSNENTSTGTGTLPPMPPPSSYIGSPVFWIGVGVALSVAFTTVSSMVKKYAMQQAFKSMMSQSPSNSFGSNSPFPFAMPPQAAPTAPSSYPYPYSVPKKDTYPQAATVDVSATEVEAAGTSKEADVAETPKPSKKFAFVDVSPEELQQKNLQSSLETVDVKSDSTDSESKEDTEREVPTNGEAFKPNEDAARGPTESSNSGPMLSVETIEKMMEDPAVQKMVYPYLPEEMRNPDSFKWMLQNPMYRQQLQDMLNNMGSSPDQWDNRMVDHLKNFDLSSPEVRQQFAQVGMTPEEVVSKIMANPEVAVAFQNPKIQTAIMDCSQNPLNIVKYQNDKEVMDVFMKISQIFPQING</sequence>
<dbReference type="Proteomes" id="UP000298652">
    <property type="component" value="Chromosome 7"/>
</dbReference>
<evidence type="ECO:0000256" key="3">
    <source>
        <dbReference type="ARBA" id="ARBA00022640"/>
    </source>
</evidence>
<evidence type="ECO:0000313" key="18">
    <source>
        <dbReference type="Proteomes" id="UP000298652"/>
    </source>
</evidence>
<feature type="domain" description="STI1" evidence="16">
    <location>
        <begin position="372"/>
        <end position="411"/>
    </location>
</feature>
<evidence type="ECO:0000256" key="8">
    <source>
        <dbReference type="ARBA" id="ARBA00022946"/>
    </source>
</evidence>
<dbReference type="Gene3D" id="1.10.260.100">
    <property type="match status" value="1"/>
</dbReference>
<dbReference type="Gramene" id="TKW04500">
    <property type="protein sequence ID" value="TKW04500"/>
    <property type="gene ID" value="SEVIR_7G113600v2"/>
</dbReference>
<evidence type="ECO:0000256" key="9">
    <source>
        <dbReference type="ARBA" id="ARBA00022989"/>
    </source>
</evidence>
<evidence type="ECO:0000256" key="5">
    <source>
        <dbReference type="ARBA" id="ARBA00022737"/>
    </source>
</evidence>
<comment type="subcellular location">
    <subcellularLocation>
        <location evidence="12">Plastid</location>
        <location evidence="12">Chloroplast inner membrane</location>
        <topology evidence="12">Single-pass membrane protein</topology>
    </subcellularLocation>
</comment>
<dbReference type="GO" id="GO:0009706">
    <property type="term" value="C:chloroplast inner membrane"/>
    <property type="evidence" value="ECO:0007669"/>
    <property type="project" value="UniProtKB-SubCell"/>
</dbReference>
<keyword evidence="4" id="KW-0812">Transmembrane</keyword>
<keyword evidence="6" id="KW-1001">Plastid inner membrane</keyword>
<evidence type="ECO:0000256" key="14">
    <source>
        <dbReference type="ARBA" id="ARBA00082202"/>
    </source>
</evidence>
<keyword evidence="5" id="KW-0677">Repeat</keyword>
<keyword evidence="1" id="KW-0813">Transport</keyword>
<keyword evidence="8" id="KW-0809">Transit peptide</keyword>
<dbReference type="SMART" id="SM00727">
    <property type="entry name" value="STI1"/>
    <property type="match status" value="2"/>
</dbReference>
<evidence type="ECO:0000256" key="12">
    <source>
        <dbReference type="ARBA" id="ARBA00060470"/>
    </source>
</evidence>
<dbReference type="EMBL" id="CM016558">
    <property type="protein sequence ID" value="TKW04500.1"/>
    <property type="molecule type" value="Genomic_DNA"/>
</dbReference>
<comment type="function">
    <text evidence="11">Involved in protein precursor import into chloroplasts. Part of the motor complex consisting of a co-chaperone (TIC40) and a chaperone (HSP93) associated with the import channel (TIC110). Causes the release of bound transit peptides from TIC110 and stimulates ATP hydrolysis by HSP93. Involved in reinsertion of proteins from the chloroplast stroma into the inner membrane.</text>
</comment>
<evidence type="ECO:0000256" key="7">
    <source>
        <dbReference type="ARBA" id="ARBA00022927"/>
    </source>
</evidence>
<dbReference type="GO" id="GO:0045037">
    <property type="term" value="P:protein import into chloroplast stroma"/>
    <property type="evidence" value="ECO:0007669"/>
    <property type="project" value="TreeGrafter"/>
</dbReference>
<evidence type="ECO:0000256" key="11">
    <source>
        <dbReference type="ARBA" id="ARBA00056414"/>
    </source>
</evidence>
<reference evidence="17" key="1">
    <citation type="submission" date="2019-03" db="EMBL/GenBank/DDBJ databases">
        <title>WGS assembly of Setaria viridis.</title>
        <authorList>
            <person name="Huang P."/>
            <person name="Jenkins J."/>
            <person name="Grimwood J."/>
            <person name="Barry K."/>
            <person name="Healey A."/>
            <person name="Mamidi S."/>
            <person name="Sreedasyam A."/>
            <person name="Shu S."/>
            <person name="Feldman M."/>
            <person name="Wu J."/>
            <person name="Yu Y."/>
            <person name="Chen C."/>
            <person name="Johnson J."/>
            <person name="Rokhsar D."/>
            <person name="Baxter I."/>
            <person name="Schmutz J."/>
            <person name="Brutnell T."/>
            <person name="Kellogg E."/>
        </authorList>
    </citation>
    <scope>NUCLEOTIDE SEQUENCE [LARGE SCALE GENOMIC DNA]</scope>
</reference>
<evidence type="ECO:0000256" key="10">
    <source>
        <dbReference type="ARBA" id="ARBA00023136"/>
    </source>
</evidence>
<dbReference type="InterPro" id="IPR041243">
    <property type="entry name" value="STI1/HOP_DP"/>
</dbReference>
<feature type="compositionally biased region" description="Basic and acidic residues" evidence="15">
    <location>
        <begin position="238"/>
        <end position="257"/>
    </location>
</feature>
<dbReference type="InterPro" id="IPR006636">
    <property type="entry name" value="STI1_HS-bd"/>
</dbReference>
<dbReference type="AlphaFoldDB" id="A0A4U6TP80"/>
<evidence type="ECO:0000256" key="15">
    <source>
        <dbReference type="SAM" id="MobiDB-lite"/>
    </source>
</evidence>
<accession>A0A4U6TP80</accession>
<dbReference type="FunFam" id="1.10.260.100:FF:000008">
    <property type="entry name" value="Protein TIC 40, chloroplastic"/>
    <property type="match status" value="1"/>
</dbReference>
<dbReference type="OMA" id="MQQVFKT"/>
<organism evidence="17 18">
    <name type="scientific">Setaria viridis</name>
    <name type="common">Green bristlegrass</name>
    <name type="synonym">Setaria italica subsp. viridis</name>
    <dbReference type="NCBI Taxonomy" id="4556"/>
    <lineage>
        <taxon>Eukaryota</taxon>
        <taxon>Viridiplantae</taxon>
        <taxon>Streptophyta</taxon>
        <taxon>Embryophyta</taxon>
        <taxon>Tracheophyta</taxon>
        <taxon>Spermatophyta</taxon>
        <taxon>Magnoliopsida</taxon>
        <taxon>Liliopsida</taxon>
        <taxon>Poales</taxon>
        <taxon>Poaceae</taxon>
        <taxon>PACMAD clade</taxon>
        <taxon>Panicoideae</taxon>
        <taxon>Panicodae</taxon>
        <taxon>Paniceae</taxon>
        <taxon>Cenchrinae</taxon>
        <taxon>Setaria</taxon>
    </lineage>
</organism>
<dbReference type="GO" id="GO:0009535">
    <property type="term" value="C:chloroplast thylakoid membrane"/>
    <property type="evidence" value="ECO:0007669"/>
    <property type="project" value="TreeGrafter"/>
</dbReference>
<dbReference type="PANTHER" id="PTHR47296:SF1">
    <property type="entry name" value="PROTEIN TIC 40, CHLOROPLASTIC"/>
    <property type="match status" value="1"/>
</dbReference>
<evidence type="ECO:0000256" key="1">
    <source>
        <dbReference type="ARBA" id="ARBA00022448"/>
    </source>
</evidence>
<keyword evidence="9" id="KW-1133">Transmembrane helix</keyword>
<proteinExistence type="predicted"/>
<feature type="region of interest" description="Disordered" evidence="15">
    <location>
        <begin position="77"/>
        <end position="97"/>
    </location>
</feature>
<feature type="domain" description="STI1" evidence="16">
    <location>
        <begin position="295"/>
        <end position="329"/>
    </location>
</feature>
<gene>
    <name evidence="17" type="ORF">SEVIR_7G113600v2</name>
</gene>
<evidence type="ECO:0000256" key="4">
    <source>
        <dbReference type="ARBA" id="ARBA00022692"/>
    </source>
</evidence>
<evidence type="ECO:0000256" key="2">
    <source>
        <dbReference type="ARBA" id="ARBA00022528"/>
    </source>
</evidence>
<dbReference type="PANTHER" id="PTHR47296">
    <property type="entry name" value="PROTEIN TIC 40, CHLOROPLASTIC"/>
    <property type="match status" value="1"/>
</dbReference>
<evidence type="ECO:0000256" key="6">
    <source>
        <dbReference type="ARBA" id="ARBA00022780"/>
    </source>
</evidence>
<keyword evidence="3" id="KW-0934">Plastid</keyword>
<evidence type="ECO:0000313" key="17">
    <source>
        <dbReference type="EMBL" id="TKW04500.1"/>
    </source>
</evidence>
<evidence type="ECO:0000256" key="13">
    <source>
        <dbReference type="ARBA" id="ARBA00070821"/>
    </source>
</evidence>
<keyword evidence="2" id="KW-0150">Chloroplast</keyword>
<feature type="region of interest" description="Disordered" evidence="15">
    <location>
        <begin position="227"/>
        <end position="282"/>
    </location>
</feature>
<keyword evidence="7" id="KW-0653">Protein transport</keyword>
<dbReference type="GO" id="GO:0009658">
    <property type="term" value="P:chloroplast organization"/>
    <property type="evidence" value="ECO:0007669"/>
    <property type="project" value="TreeGrafter"/>
</dbReference>
<evidence type="ECO:0000259" key="16">
    <source>
        <dbReference type="SMART" id="SM00727"/>
    </source>
</evidence>
<keyword evidence="18" id="KW-1185">Reference proteome</keyword>
<feature type="compositionally biased region" description="Low complexity" evidence="15">
    <location>
        <begin position="78"/>
        <end position="93"/>
    </location>
</feature>